<dbReference type="RefSeq" id="WP_111217965.1">
    <property type="nucleotide sequence ID" value="NZ_POTY01000230.1"/>
</dbReference>
<protein>
    <submittedName>
        <fullName evidence="1">Uncharacterized protein</fullName>
    </submittedName>
</protein>
<keyword evidence="2" id="KW-1185">Reference proteome</keyword>
<dbReference type="Proteomes" id="UP000248924">
    <property type="component" value="Unassembled WGS sequence"/>
</dbReference>
<sequence>MSTHDCAEYIEVVHAQADKVNGGVWKHLHCTVCTQTFSFYDHDGSDTLYPIPATTDPGWQMP</sequence>
<gene>
    <name evidence="1" type="ORF">C1I95_27140</name>
</gene>
<proteinExistence type="predicted"/>
<dbReference type="EMBL" id="POTY01000230">
    <property type="protein sequence ID" value="PZG11530.1"/>
    <property type="molecule type" value="Genomic_DNA"/>
</dbReference>
<name>A0A2W2ED44_9ACTN</name>
<organism evidence="1 2">
    <name type="scientific">Micromonospora craterilacus</name>
    <dbReference type="NCBI Taxonomy" id="1655439"/>
    <lineage>
        <taxon>Bacteria</taxon>
        <taxon>Bacillati</taxon>
        <taxon>Actinomycetota</taxon>
        <taxon>Actinomycetes</taxon>
        <taxon>Micromonosporales</taxon>
        <taxon>Micromonosporaceae</taxon>
        <taxon>Micromonospora</taxon>
    </lineage>
</organism>
<evidence type="ECO:0000313" key="1">
    <source>
        <dbReference type="EMBL" id="PZG11530.1"/>
    </source>
</evidence>
<accession>A0A2W2ED44</accession>
<dbReference type="AlphaFoldDB" id="A0A2W2ED44"/>
<evidence type="ECO:0000313" key="2">
    <source>
        <dbReference type="Proteomes" id="UP000248924"/>
    </source>
</evidence>
<comment type="caution">
    <text evidence="1">The sequence shown here is derived from an EMBL/GenBank/DDBJ whole genome shotgun (WGS) entry which is preliminary data.</text>
</comment>
<reference evidence="1 2" key="1">
    <citation type="submission" date="2018-01" db="EMBL/GenBank/DDBJ databases">
        <title>Draft genome sequence of Jishengella sp. NA12.</title>
        <authorList>
            <person name="Sahin N."/>
            <person name="Ay H."/>
            <person name="Saygin H."/>
        </authorList>
    </citation>
    <scope>NUCLEOTIDE SEQUENCE [LARGE SCALE GENOMIC DNA]</scope>
    <source>
        <strain evidence="1 2">NA12</strain>
    </source>
</reference>
<dbReference type="OrthoDB" id="3399588at2"/>